<evidence type="ECO:0000256" key="2">
    <source>
        <dbReference type="ARBA" id="ARBA00023043"/>
    </source>
</evidence>
<evidence type="ECO:0000313" key="6">
    <source>
        <dbReference type="Proteomes" id="UP001305647"/>
    </source>
</evidence>
<dbReference type="SUPFAM" id="SSF48403">
    <property type="entry name" value="Ankyrin repeat"/>
    <property type="match status" value="1"/>
</dbReference>
<feature type="compositionally biased region" description="Low complexity" evidence="4">
    <location>
        <begin position="307"/>
        <end position="317"/>
    </location>
</feature>
<evidence type="ECO:0000313" key="5">
    <source>
        <dbReference type="EMBL" id="KAK4096815.1"/>
    </source>
</evidence>
<reference evidence="5" key="2">
    <citation type="submission" date="2023-05" db="EMBL/GenBank/DDBJ databases">
        <authorList>
            <consortium name="Lawrence Berkeley National Laboratory"/>
            <person name="Steindorff A."/>
            <person name="Hensen N."/>
            <person name="Bonometti L."/>
            <person name="Westerberg I."/>
            <person name="Brannstrom I.O."/>
            <person name="Guillou S."/>
            <person name="Cros-Aarteil S."/>
            <person name="Calhoun S."/>
            <person name="Haridas S."/>
            <person name="Kuo A."/>
            <person name="Mondo S."/>
            <person name="Pangilinan J."/>
            <person name="Riley R."/>
            <person name="Labutti K."/>
            <person name="Andreopoulos B."/>
            <person name="Lipzen A."/>
            <person name="Chen C."/>
            <person name="Yanf M."/>
            <person name="Daum C."/>
            <person name="Ng V."/>
            <person name="Clum A."/>
            <person name="Ohm R."/>
            <person name="Martin F."/>
            <person name="Silar P."/>
            <person name="Natvig D."/>
            <person name="Lalanne C."/>
            <person name="Gautier V."/>
            <person name="Ament-Velasquez S.L."/>
            <person name="Kruys A."/>
            <person name="Hutchinson M.I."/>
            <person name="Powell A.J."/>
            <person name="Barry K."/>
            <person name="Miller A.N."/>
            <person name="Grigoriev I.V."/>
            <person name="Debuchy R."/>
            <person name="Gladieux P."/>
            <person name="Thoren M.H."/>
            <person name="Johannesson H."/>
        </authorList>
    </citation>
    <scope>NUCLEOTIDE SEQUENCE</scope>
    <source>
        <strain evidence="5">CBS 757.83</strain>
    </source>
</reference>
<feature type="repeat" description="ANK" evidence="3">
    <location>
        <begin position="336"/>
        <end position="368"/>
    </location>
</feature>
<dbReference type="Gene3D" id="1.25.40.20">
    <property type="entry name" value="Ankyrin repeat-containing domain"/>
    <property type="match status" value="1"/>
</dbReference>
<evidence type="ECO:0000256" key="3">
    <source>
        <dbReference type="PROSITE-ProRule" id="PRU00023"/>
    </source>
</evidence>
<sequence>MIGIGVGDIIKLTEYAWALYKGYKESSADFGQLATELQSLYVVLAEISDFLRENDSDNNDDDDKGDALETSRRNRLSILTGGCGDLLRDMEALRARYECLGTRQQRAWDRARWATQEGQVAQLRARLVSSTTLLTAWNVAVINSSTARINKRLDKYIAEVRAGLREGSVVTAPDAAQSIESPDVWSELRRELEDIGISAVVIEEKREYILAWFRQQLAEGGLDETCDEEADAVSPWSPGMGTAQAGLSCPPPAWSDSGYGGSETQSSTRGSISQESSLAAANWAFEEELKRQRIEWPPDENGTLRQTATASRSSSTVSVKVRKRSTPIIMIKKLFKNDTEIIQAASDGELDNVAKLIGLGMDVNARDRWGWSALSMCGYGGYKDVARLLLDHGADLDNEDVDGDTPTSLAAQRGHMELVLLFDQEREARDLRVREMDKEVPRKVST</sequence>
<reference evidence="5" key="1">
    <citation type="journal article" date="2023" name="Mol. Phylogenet. Evol.">
        <title>Genome-scale phylogeny and comparative genomics of the fungal order Sordariales.</title>
        <authorList>
            <person name="Hensen N."/>
            <person name="Bonometti L."/>
            <person name="Westerberg I."/>
            <person name="Brannstrom I.O."/>
            <person name="Guillou S."/>
            <person name="Cros-Aarteil S."/>
            <person name="Calhoun S."/>
            <person name="Haridas S."/>
            <person name="Kuo A."/>
            <person name="Mondo S."/>
            <person name="Pangilinan J."/>
            <person name="Riley R."/>
            <person name="LaButti K."/>
            <person name="Andreopoulos B."/>
            <person name="Lipzen A."/>
            <person name="Chen C."/>
            <person name="Yan M."/>
            <person name="Daum C."/>
            <person name="Ng V."/>
            <person name="Clum A."/>
            <person name="Steindorff A."/>
            <person name="Ohm R.A."/>
            <person name="Martin F."/>
            <person name="Silar P."/>
            <person name="Natvig D.O."/>
            <person name="Lalanne C."/>
            <person name="Gautier V."/>
            <person name="Ament-Velasquez S.L."/>
            <person name="Kruys A."/>
            <person name="Hutchinson M.I."/>
            <person name="Powell A.J."/>
            <person name="Barry K."/>
            <person name="Miller A.N."/>
            <person name="Grigoriev I.V."/>
            <person name="Debuchy R."/>
            <person name="Gladieux P."/>
            <person name="Hiltunen Thoren M."/>
            <person name="Johannesson H."/>
        </authorList>
    </citation>
    <scope>NUCLEOTIDE SEQUENCE</scope>
    <source>
        <strain evidence="5">CBS 757.83</strain>
    </source>
</reference>
<accession>A0AAN6PVH9</accession>
<keyword evidence="1" id="KW-0677">Repeat</keyword>
<dbReference type="PROSITE" id="PS50088">
    <property type="entry name" value="ANK_REPEAT"/>
    <property type="match status" value="2"/>
</dbReference>
<protein>
    <submittedName>
        <fullName evidence="5">Uncharacterized protein</fullName>
    </submittedName>
</protein>
<dbReference type="AlphaFoldDB" id="A0AAN6PVH9"/>
<comment type="caution">
    <text evidence="5">The sequence shown here is derived from an EMBL/GenBank/DDBJ whole genome shotgun (WGS) entry which is preliminary data.</text>
</comment>
<feature type="region of interest" description="Disordered" evidence="4">
    <location>
        <begin position="226"/>
        <end position="273"/>
    </location>
</feature>
<keyword evidence="2 3" id="KW-0040">ANK repeat</keyword>
<gene>
    <name evidence="5" type="ORF">N658DRAFT_527487</name>
</gene>
<keyword evidence="6" id="KW-1185">Reference proteome</keyword>
<organism evidence="5 6">
    <name type="scientific">Parathielavia hyrcaniae</name>
    <dbReference type="NCBI Taxonomy" id="113614"/>
    <lineage>
        <taxon>Eukaryota</taxon>
        <taxon>Fungi</taxon>
        <taxon>Dikarya</taxon>
        <taxon>Ascomycota</taxon>
        <taxon>Pezizomycotina</taxon>
        <taxon>Sordariomycetes</taxon>
        <taxon>Sordariomycetidae</taxon>
        <taxon>Sordariales</taxon>
        <taxon>Chaetomiaceae</taxon>
        <taxon>Parathielavia</taxon>
    </lineage>
</organism>
<dbReference type="InterPro" id="IPR036770">
    <property type="entry name" value="Ankyrin_rpt-contain_sf"/>
</dbReference>
<evidence type="ECO:0000256" key="1">
    <source>
        <dbReference type="ARBA" id="ARBA00022737"/>
    </source>
</evidence>
<feature type="region of interest" description="Disordered" evidence="4">
    <location>
        <begin position="294"/>
        <end position="317"/>
    </location>
</feature>
<name>A0AAN6PVH9_9PEZI</name>
<proteinExistence type="predicted"/>
<dbReference type="InterPro" id="IPR002110">
    <property type="entry name" value="Ankyrin_rpt"/>
</dbReference>
<dbReference type="EMBL" id="MU863695">
    <property type="protein sequence ID" value="KAK4096815.1"/>
    <property type="molecule type" value="Genomic_DNA"/>
</dbReference>
<dbReference type="Pfam" id="PF12796">
    <property type="entry name" value="Ank_2"/>
    <property type="match status" value="1"/>
</dbReference>
<feature type="repeat" description="ANK" evidence="3">
    <location>
        <begin position="369"/>
        <end position="401"/>
    </location>
</feature>
<dbReference type="SMART" id="SM00248">
    <property type="entry name" value="ANK"/>
    <property type="match status" value="3"/>
</dbReference>
<dbReference type="PANTHER" id="PTHR24171">
    <property type="entry name" value="ANKYRIN REPEAT DOMAIN-CONTAINING PROTEIN 39-RELATED"/>
    <property type="match status" value="1"/>
</dbReference>
<evidence type="ECO:0000256" key="4">
    <source>
        <dbReference type="SAM" id="MobiDB-lite"/>
    </source>
</evidence>
<feature type="compositionally biased region" description="Polar residues" evidence="4">
    <location>
        <begin position="262"/>
        <end position="273"/>
    </location>
</feature>
<dbReference type="Proteomes" id="UP001305647">
    <property type="component" value="Unassembled WGS sequence"/>
</dbReference>